<dbReference type="InterPro" id="IPR029058">
    <property type="entry name" value="AB_hydrolase_fold"/>
</dbReference>
<dbReference type="PANTHER" id="PTHR43798:SF5">
    <property type="entry name" value="MONOACYLGLYCEROL LIPASE ABHD6"/>
    <property type="match status" value="1"/>
</dbReference>
<dbReference type="InterPro" id="IPR000073">
    <property type="entry name" value="AB_hydrolase_1"/>
</dbReference>
<dbReference type="Pfam" id="PF00561">
    <property type="entry name" value="Abhydrolase_1"/>
    <property type="match status" value="1"/>
</dbReference>
<dbReference type="GO" id="GO:0016787">
    <property type="term" value="F:hydrolase activity"/>
    <property type="evidence" value="ECO:0007669"/>
    <property type="project" value="UniProtKB-KW"/>
</dbReference>
<dbReference type="SUPFAM" id="SSF53474">
    <property type="entry name" value="alpha/beta-Hydrolases"/>
    <property type="match status" value="1"/>
</dbReference>
<keyword evidence="3" id="KW-1185">Reference proteome</keyword>
<name>A0ABX1JFC4_9PSEU</name>
<reference evidence="2 3" key="1">
    <citation type="submission" date="2020-04" db="EMBL/GenBank/DDBJ databases">
        <title>Novel species.</title>
        <authorList>
            <person name="Teo W.F.A."/>
            <person name="Lipun K."/>
            <person name="Srisuk N."/>
            <person name="Duangmal K."/>
        </authorList>
    </citation>
    <scope>NUCLEOTIDE SEQUENCE [LARGE SCALE GENOMIC DNA]</scope>
    <source>
        <strain evidence="2 3">K13G38</strain>
    </source>
</reference>
<evidence type="ECO:0000313" key="2">
    <source>
        <dbReference type="EMBL" id="NKQ57911.1"/>
    </source>
</evidence>
<accession>A0ABX1JFC4</accession>
<evidence type="ECO:0000313" key="3">
    <source>
        <dbReference type="Proteomes" id="UP000715441"/>
    </source>
</evidence>
<dbReference type="PANTHER" id="PTHR43798">
    <property type="entry name" value="MONOACYLGLYCEROL LIPASE"/>
    <property type="match status" value="1"/>
</dbReference>
<dbReference type="RefSeq" id="WP_168521234.1">
    <property type="nucleotide sequence ID" value="NZ_JAAXLS010000044.1"/>
</dbReference>
<comment type="caution">
    <text evidence="2">The sequence shown here is derived from an EMBL/GenBank/DDBJ whole genome shotgun (WGS) entry which is preliminary data.</text>
</comment>
<dbReference type="EMBL" id="JAAXLS010000044">
    <property type="protein sequence ID" value="NKQ57911.1"/>
    <property type="molecule type" value="Genomic_DNA"/>
</dbReference>
<dbReference type="InterPro" id="IPR050266">
    <property type="entry name" value="AB_hydrolase_sf"/>
</dbReference>
<sequence length="250" mass="27188">MNAEIIELAFEQFRGAPAPFTFVLVHGWARSRSDWDPVVEGLCGIAPAVAVDLRGHGASRQGKEMRLPQVAADVRALIERLGLTRVVLVGHSAGGEVVAFLARQEPELVAGLVVIDPAFGLADEDHARIEALAERLWREDPVTVAAEHFLKSGPSPLPRTGGPVSATPEAIRDLFIDFAFAPESLHFQTQTTAFFAGFPVPVLAFYRNGERAQLARESLPNADIRVLPGGHWTHHEYPGEVVAAIADWLR</sequence>
<keyword evidence="2" id="KW-0378">Hydrolase</keyword>
<feature type="domain" description="AB hydrolase-1" evidence="1">
    <location>
        <begin position="22"/>
        <end position="122"/>
    </location>
</feature>
<protein>
    <submittedName>
        <fullName evidence="2">Alpha/beta hydrolase</fullName>
    </submittedName>
</protein>
<gene>
    <name evidence="2" type="ORF">HFP15_34125</name>
</gene>
<proteinExistence type="predicted"/>
<evidence type="ECO:0000259" key="1">
    <source>
        <dbReference type="Pfam" id="PF00561"/>
    </source>
</evidence>
<dbReference type="Gene3D" id="3.40.50.1820">
    <property type="entry name" value="alpha/beta hydrolase"/>
    <property type="match status" value="1"/>
</dbReference>
<dbReference type="Proteomes" id="UP000715441">
    <property type="component" value="Unassembled WGS sequence"/>
</dbReference>
<organism evidence="2 3">
    <name type="scientific">Amycolatopsis acididurans</name>
    <dbReference type="NCBI Taxonomy" id="2724524"/>
    <lineage>
        <taxon>Bacteria</taxon>
        <taxon>Bacillati</taxon>
        <taxon>Actinomycetota</taxon>
        <taxon>Actinomycetes</taxon>
        <taxon>Pseudonocardiales</taxon>
        <taxon>Pseudonocardiaceae</taxon>
        <taxon>Amycolatopsis</taxon>
    </lineage>
</organism>